<comment type="caution">
    <text evidence="1">The sequence shown here is derived from an EMBL/GenBank/DDBJ whole genome shotgun (WGS) entry which is preliminary data.</text>
</comment>
<keyword evidence="2" id="KW-1185">Reference proteome</keyword>
<name>A0ABS7BV52_9BACL</name>
<accession>A0ABS7BV52</accession>
<dbReference type="SUPFAM" id="SSF53756">
    <property type="entry name" value="UDP-Glycosyltransferase/glycogen phosphorylase"/>
    <property type="match status" value="1"/>
</dbReference>
<dbReference type="EMBL" id="JAHZIK010000004">
    <property type="protein sequence ID" value="MBW7452535.1"/>
    <property type="molecule type" value="Genomic_DNA"/>
</dbReference>
<dbReference type="PANTHER" id="PTHR38134">
    <property type="entry name" value="SLR1395 PROTEIN"/>
    <property type="match status" value="1"/>
</dbReference>
<gene>
    <name evidence="1" type="ORF">K0U00_00580</name>
</gene>
<organism evidence="1 2">
    <name type="scientific">Paenibacillus sepulcri</name>
    <dbReference type="NCBI Taxonomy" id="359917"/>
    <lineage>
        <taxon>Bacteria</taxon>
        <taxon>Bacillati</taxon>
        <taxon>Bacillota</taxon>
        <taxon>Bacilli</taxon>
        <taxon>Bacillales</taxon>
        <taxon>Paenibacillaceae</taxon>
        <taxon>Paenibacillus</taxon>
    </lineage>
</organism>
<dbReference type="PANTHER" id="PTHR38134:SF2">
    <property type="entry name" value="GALACTOKINASE"/>
    <property type="match status" value="1"/>
</dbReference>
<dbReference type="RefSeq" id="WP_210038266.1">
    <property type="nucleotide sequence ID" value="NZ_JBHLVU010000022.1"/>
</dbReference>
<proteinExistence type="predicted"/>
<dbReference type="Gene3D" id="3.40.50.2000">
    <property type="entry name" value="Glycogen Phosphorylase B"/>
    <property type="match status" value="1"/>
</dbReference>
<dbReference type="Proteomes" id="UP001519887">
    <property type="component" value="Unassembled WGS sequence"/>
</dbReference>
<evidence type="ECO:0008006" key="3">
    <source>
        <dbReference type="Google" id="ProtNLM"/>
    </source>
</evidence>
<sequence length="370" mass="41819">MAFMITICYYISDYGYGHAARSIAVIRRLAKQSQTRLRLIVCSSRSLGFIKESLKDCREAEIEYRSAASDLGYCLKAGSIEPDLELLKLQYTKYIAAFPEEVDRECMFLRQNKVSLVISDISPIPLLAANLVNVRSVGLSNFTWFTAYKQMLNEPLLEPLYEAYSQMDYFIALPGSGNEPPWGRHGGIRTDFFCRRSDDKELDRLRKEIQPDRSGMIVFFALGMSITVDDLSQLSLWEDESCRFIVSSNMAVDRANVIRIPEGYTESQHYVAMSDIVITKPGWGTVSEAVMLNKPLILLDRSLFAEDRNTIEALNGRHPYRLMGWGQLKHADIKEPVPAYIGQQGESQASSEFPQDAVQDISNFIGGLVM</sequence>
<dbReference type="InterPro" id="IPR053205">
    <property type="entry name" value="GHMP_kinase_L-arabinokinase"/>
</dbReference>
<evidence type="ECO:0000313" key="2">
    <source>
        <dbReference type="Proteomes" id="UP001519887"/>
    </source>
</evidence>
<reference evidence="1 2" key="1">
    <citation type="submission" date="2021-07" db="EMBL/GenBank/DDBJ databases">
        <title>Paenibacillus radiodurans sp. nov., isolated from the southeastern edge of Tengger Desert.</title>
        <authorList>
            <person name="Zhang G."/>
        </authorList>
    </citation>
    <scope>NUCLEOTIDE SEQUENCE [LARGE SCALE GENOMIC DNA]</scope>
    <source>
        <strain evidence="1 2">CCM 7311</strain>
    </source>
</reference>
<protein>
    <recommendedName>
        <fullName evidence="3">Glycosyl transferase family 28 C-terminal domain-containing protein</fullName>
    </recommendedName>
</protein>
<evidence type="ECO:0000313" key="1">
    <source>
        <dbReference type="EMBL" id="MBW7452535.1"/>
    </source>
</evidence>